<proteinExistence type="predicted"/>
<dbReference type="Pfam" id="PF04457">
    <property type="entry name" value="MJ1316"/>
    <property type="match status" value="1"/>
</dbReference>
<reference evidence="2 3" key="1">
    <citation type="submission" date="2023-11" db="EMBL/GenBank/DDBJ databases">
        <title>An acidophilic fungus is an integral part of prey digestion in a carnivorous sundew plant.</title>
        <authorList>
            <person name="Tsai I.J."/>
        </authorList>
    </citation>
    <scope>NUCLEOTIDE SEQUENCE [LARGE SCALE GENOMIC DNA]</scope>
    <source>
        <strain evidence="2">169a</strain>
    </source>
</reference>
<name>A0AAQ3MAB5_9PEZI</name>
<evidence type="ECO:0000313" key="2">
    <source>
        <dbReference type="EMBL" id="WPH04150.1"/>
    </source>
</evidence>
<dbReference type="EMBL" id="CP138591">
    <property type="protein sequence ID" value="WPH04150.1"/>
    <property type="molecule type" value="Genomic_DNA"/>
</dbReference>
<dbReference type="Proteomes" id="UP001303373">
    <property type="component" value="Chromosome 12"/>
</dbReference>
<sequence length="272" mass="30683">MTDKHAKSCRAKNLDELGIEFPVWIFDVDQPSWPRKLADIPPNSRPAALTGWVAWPWEYGTGLVCVGDAPPPGVMEVAKDMKKLGSIQQVLDQLRYDDRFDSDTFDVVYDVGTGTQGISSKKFHDWEFESAARGFVAARRIVRIERKWDCVVFWNRDTGINLFKEGDGKSNAAYGMATFVHNDDELLRAAGVKSDNIGEKMRKAEIELLDGDKERVKGIIYPGKVQQGRGLYLNRGPDFRWNHDILSGTALQNAPWSDVEDHVMENKRGPLV</sequence>
<protein>
    <recommendedName>
        <fullName evidence="1">MJ1316 RNA cyclic group end recognition domain-containing protein</fullName>
    </recommendedName>
</protein>
<gene>
    <name evidence="2" type="ORF">R9X50_00703600</name>
</gene>
<accession>A0AAQ3MAB5</accession>
<feature type="domain" description="MJ1316 RNA cyclic group end recognition" evidence="1">
    <location>
        <begin position="86"/>
        <end position="156"/>
    </location>
</feature>
<keyword evidence="3" id="KW-1185">Reference proteome</keyword>
<dbReference type="InterPro" id="IPR040459">
    <property type="entry name" value="MJ1316"/>
</dbReference>
<dbReference type="AlphaFoldDB" id="A0AAQ3MAB5"/>
<evidence type="ECO:0000313" key="3">
    <source>
        <dbReference type="Proteomes" id="UP001303373"/>
    </source>
</evidence>
<organism evidence="2 3">
    <name type="scientific">Acrodontium crateriforme</name>
    <dbReference type="NCBI Taxonomy" id="150365"/>
    <lineage>
        <taxon>Eukaryota</taxon>
        <taxon>Fungi</taxon>
        <taxon>Dikarya</taxon>
        <taxon>Ascomycota</taxon>
        <taxon>Pezizomycotina</taxon>
        <taxon>Dothideomycetes</taxon>
        <taxon>Dothideomycetidae</taxon>
        <taxon>Mycosphaerellales</taxon>
        <taxon>Teratosphaeriaceae</taxon>
        <taxon>Acrodontium</taxon>
    </lineage>
</organism>
<evidence type="ECO:0000259" key="1">
    <source>
        <dbReference type="Pfam" id="PF04457"/>
    </source>
</evidence>